<keyword evidence="3" id="KW-1185">Reference proteome</keyword>
<feature type="region of interest" description="Disordered" evidence="1">
    <location>
        <begin position="50"/>
        <end position="74"/>
    </location>
</feature>
<organism evidence="2 3">
    <name type="scientific">Vespula maculifrons</name>
    <name type="common">Eastern yellow jacket</name>
    <name type="synonym">Wasp</name>
    <dbReference type="NCBI Taxonomy" id="7453"/>
    <lineage>
        <taxon>Eukaryota</taxon>
        <taxon>Metazoa</taxon>
        <taxon>Ecdysozoa</taxon>
        <taxon>Arthropoda</taxon>
        <taxon>Hexapoda</taxon>
        <taxon>Insecta</taxon>
        <taxon>Pterygota</taxon>
        <taxon>Neoptera</taxon>
        <taxon>Endopterygota</taxon>
        <taxon>Hymenoptera</taxon>
        <taxon>Apocrita</taxon>
        <taxon>Aculeata</taxon>
        <taxon>Vespoidea</taxon>
        <taxon>Vespidae</taxon>
        <taxon>Vespinae</taxon>
        <taxon>Vespula</taxon>
    </lineage>
</organism>
<gene>
    <name evidence="2" type="ORF">V1477_008700</name>
</gene>
<evidence type="ECO:0000313" key="2">
    <source>
        <dbReference type="EMBL" id="KAL2743211.1"/>
    </source>
</evidence>
<proteinExistence type="predicted"/>
<dbReference type="Proteomes" id="UP001607303">
    <property type="component" value="Unassembled WGS sequence"/>
</dbReference>
<dbReference type="AlphaFoldDB" id="A0ABD2CDS5"/>
<comment type="caution">
    <text evidence="2">The sequence shown here is derived from an EMBL/GenBank/DDBJ whole genome shotgun (WGS) entry which is preliminary data.</text>
</comment>
<evidence type="ECO:0000313" key="3">
    <source>
        <dbReference type="Proteomes" id="UP001607303"/>
    </source>
</evidence>
<sequence length="198" mass="22283">MTACNVATYASHKPDSWCNVHLRTRWNGAECLWSLMGSWYSTGVEGHRRRMGRIKPPLPPSPPRPPTIENSRREVTETPAWSGLKFRNPTRDRSKTEKEVASVGDVGKVWILSLRAAEDKFMSQLSPGTKCAEIRVLYIVFELREKVVYPSADNVGTFFDKIAQQLEGEQSLNIPKVNNSQRSLLPRTVLDGGVPMKS</sequence>
<dbReference type="EMBL" id="JAYRBN010000056">
    <property type="protein sequence ID" value="KAL2743211.1"/>
    <property type="molecule type" value="Genomic_DNA"/>
</dbReference>
<protein>
    <submittedName>
        <fullName evidence="2">Uncharacterized protein</fullName>
    </submittedName>
</protein>
<reference evidence="2 3" key="1">
    <citation type="journal article" date="2024" name="Ann. Entomol. Soc. Am.">
        <title>Genomic analyses of the southern and eastern yellowjacket wasps (Hymenoptera: Vespidae) reveal evolutionary signatures of social life.</title>
        <authorList>
            <person name="Catto M.A."/>
            <person name="Caine P.B."/>
            <person name="Orr S.E."/>
            <person name="Hunt B.G."/>
            <person name="Goodisman M.A.D."/>
        </authorList>
    </citation>
    <scope>NUCLEOTIDE SEQUENCE [LARGE SCALE GENOMIC DNA]</scope>
    <source>
        <strain evidence="2">232</strain>
        <tissue evidence="2">Head and thorax</tissue>
    </source>
</reference>
<evidence type="ECO:0000256" key="1">
    <source>
        <dbReference type="SAM" id="MobiDB-lite"/>
    </source>
</evidence>
<accession>A0ABD2CDS5</accession>
<name>A0ABD2CDS5_VESMC</name>
<feature type="compositionally biased region" description="Pro residues" evidence="1">
    <location>
        <begin position="56"/>
        <end position="66"/>
    </location>
</feature>